<dbReference type="SUPFAM" id="SSF56645">
    <property type="entry name" value="Acyl-CoA dehydrogenase NM domain-like"/>
    <property type="match status" value="1"/>
</dbReference>
<comment type="caution">
    <text evidence="15">The sequence shown here is derived from an EMBL/GenBank/DDBJ whole genome shotgun (WGS) entry which is preliminary data.</text>
</comment>
<dbReference type="Pfam" id="PF00441">
    <property type="entry name" value="Acyl-CoA_dh_1"/>
    <property type="match status" value="1"/>
</dbReference>
<gene>
    <name evidence="15" type="ORF">H0I76_12250</name>
</gene>
<evidence type="ECO:0000256" key="5">
    <source>
        <dbReference type="ARBA" id="ARBA00023002"/>
    </source>
</evidence>
<feature type="domain" description="Acyl-CoA oxidase/dehydrogenase middle" evidence="12">
    <location>
        <begin position="162"/>
        <end position="270"/>
    </location>
</feature>
<evidence type="ECO:0000256" key="3">
    <source>
        <dbReference type="ARBA" id="ARBA00022630"/>
    </source>
</evidence>
<evidence type="ECO:0000256" key="8">
    <source>
        <dbReference type="ARBA" id="ARBA00066694"/>
    </source>
</evidence>
<dbReference type="InterPro" id="IPR036250">
    <property type="entry name" value="AcylCo_DH-like_C"/>
</dbReference>
<dbReference type="GO" id="GO:0050660">
    <property type="term" value="F:flavin adenine dinucleotide binding"/>
    <property type="evidence" value="ECO:0007669"/>
    <property type="project" value="InterPro"/>
</dbReference>
<evidence type="ECO:0000256" key="1">
    <source>
        <dbReference type="ARBA" id="ARBA00001974"/>
    </source>
</evidence>
<comment type="cofactor">
    <cofactor evidence="1 10">
        <name>FAD</name>
        <dbReference type="ChEBI" id="CHEBI:57692"/>
    </cofactor>
</comment>
<evidence type="ECO:0000313" key="15">
    <source>
        <dbReference type="EMBL" id="MBK0399964.1"/>
    </source>
</evidence>
<comment type="similarity">
    <text evidence="2 10">Belongs to the acyl-CoA dehydrogenase family.</text>
</comment>
<evidence type="ECO:0000256" key="7">
    <source>
        <dbReference type="ARBA" id="ARBA00058683"/>
    </source>
</evidence>
<dbReference type="Pfam" id="PF12806">
    <property type="entry name" value="Acyl-CoA_dh_C"/>
    <property type="match status" value="1"/>
</dbReference>
<dbReference type="InterPro" id="IPR013786">
    <property type="entry name" value="AcylCoA_DH/ox_N"/>
</dbReference>
<dbReference type="FunFam" id="2.40.110.10:FF:000031">
    <property type="entry name" value="Acyl-CoA dehydrogenase, putative"/>
    <property type="match status" value="1"/>
</dbReference>
<dbReference type="SUPFAM" id="SSF47203">
    <property type="entry name" value="Acyl-CoA dehydrogenase C-terminal domain-like"/>
    <property type="match status" value="1"/>
</dbReference>
<keyword evidence="4 10" id="KW-0274">FAD</keyword>
<dbReference type="InterPro" id="IPR052166">
    <property type="entry name" value="Diverse_Acyl-CoA_DH"/>
</dbReference>
<accession>A0A8J7M7F4</accession>
<dbReference type="Pfam" id="PF02771">
    <property type="entry name" value="Acyl-CoA_dh_N"/>
    <property type="match status" value="1"/>
</dbReference>
<evidence type="ECO:0000259" key="13">
    <source>
        <dbReference type="Pfam" id="PF02771"/>
    </source>
</evidence>
<dbReference type="GO" id="GO:0016627">
    <property type="term" value="F:oxidoreductase activity, acting on the CH-CH group of donors"/>
    <property type="evidence" value="ECO:0007669"/>
    <property type="project" value="InterPro"/>
</dbReference>
<evidence type="ECO:0000256" key="4">
    <source>
        <dbReference type="ARBA" id="ARBA00022827"/>
    </source>
</evidence>
<evidence type="ECO:0000259" key="11">
    <source>
        <dbReference type="Pfam" id="PF00441"/>
    </source>
</evidence>
<dbReference type="RefSeq" id="WP_200610194.1">
    <property type="nucleotide sequence ID" value="NZ_JAEHHL010000007.1"/>
</dbReference>
<feature type="domain" description="Acyl-CoA dehydrogenase/oxidase N-terminal" evidence="13">
    <location>
        <begin position="41"/>
        <end position="157"/>
    </location>
</feature>
<dbReference type="Gene3D" id="2.40.110.10">
    <property type="entry name" value="Butyryl-CoA Dehydrogenase, subunit A, domain 2"/>
    <property type="match status" value="1"/>
</dbReference>
<dbReference type="InterPro" id="IPR037069">
    <property type="entry name" value="AcylCoA_DH/ox_N_sf"/>
</dbReference>
<dbReference type="AlphaFoldDB" id="A0A8J7M7F4"/>
<reference evidence="15" key="1">
    <citation type="submission" date="2020-12" db="EMBL/GenBank/DDBJ databases">
        <title>Bacterial taxonomy.</title>
        <authorList>
            <person name="Pan X."/>
        </authorList>
    </citation>
    <scope>NUCLEOTIDE SEQUENCE</scope>
    <source>
        <strain evidence="15">M0105</strain>
    </source>
</reference>
<sequence>MPAYTPPLDDYRFILHEVLKVHEETAIEGYDELTEDMTGQILEEAGKIARDVLAPLNATGDDQGCRLENGVVHTPAGFRDAWNLLVEGGWPSMECDPEFGGQGVPSVLNMTVGLTQSSANMAFMMYSGLTHGAYSAIHTHGTDEQKRMYLPKLVSGEWTGTMNLTEPQCGTDLGLVRTKAEPAADGSWKVTGQKIFISSGEHDLAANIIHLVLARTPGAAEGTRGLSLFIVPKYLVGADGGLGERNALSCGKVEEKMGIHGNATCVMNYDGASGWMVGEEGKGLRAMFTMMNEARLLVGMQGLSQASAAYRAAAAYAKDRLQGRSVTGAAEPDKPADPLIVHADVRRLLLDQKAFVEGGIGFLCWVTMLLDAEKRHTDPKMREKAGDMVALLTPVIKGFLTEEGFRLTVNAQQIFGGHGYIEETGMSQFVRDARIAMIYEGTTGVQALDLVGRKLALRGGQPIMTFFEYVKGYIRDNEDDLALAKDFLNPLKQASKDLQQAAMFFMQAGMKNPNAALAGSVDFLHLFGHVCMGLAWARMAKAAHRAIQEGHGDRAFYEAKIVTGRYYMRRVLPETGLRLARIETGADPVMDLPADAF</sequence>
<dbReference type="InterPro" id="IPR009100">
    <property type="entry name" value="AcylCoA_DH/oxidase_NM_dom_sf"/>
</dbReference>
<comment type="catalytic activity">
    <reaction evidence="6">
        <text>3-(methylsulfanyl)propanoyl-CoA + oxidized [electron-transfer flavoprotein] + H(+) = 3-(methylsulfanyl)acryloyl-CoA + reduced [electron-transfer flavoprotein]</text>
        <dbReference type="Rhea" id="RHEA:52612"/>
        <dbReference type="Rhea" id="RHEA-COMP:10685"/>
        <dbReference type="Rhea" id="RHEA-COMP:10686"/>
        <dbReference type="ChEBI" id="CHEBI:15378"/>
        <dbReference type="ChEBI" id="CHEBI:57692"/>
        <dbReference type="ChEBI" id="CHEBI:58307"/>
        <dbReference type="ChEBI" id="CHEBI:82815"/>
        <dbReference type="ChEBI" id="CHEBI:84994"/>
        <dbReference type="EC" id="1.3.99.41"/>
    </reaction>
    <physiologicalReaction direction="left-to-right" evidence="6">
        <dbReference type="Rhea" id="RHEA:52613"/>
    </physiologicalReaction>
</comment>
<name>A0A8J7M7F4_9RHOB</name>
<comment type="function">
    <text evidence="7">Involved in the assimilation of dimethylsulphoniopropionate (DMSP), an important compound in the fixation of carbon in marine phytoplankton, by mediating the conversion of 3-(methylthio)propanoyl-CoA (MMPA-CoA) to 3-(methylthio)acryloyl-CoA (MTA-CoA).</text>
</comment>
<keyword evidence="5 10" id="KW-0560">Oxidoreductase</keyword>
<evidence type="ECO:0000313" key="16">
    <source>
        <dbReference type="Proteomes" id="UP000655420"/>
    </source>
</evidence>
<evidence type="ECO:0000256" key="6">
    <source>
        <dbReference type="ARBA" id="ARBA00051388"/>
    </source>
</evidence>
<dbReference type="InterPro" id="IPR025878">
    <property type="entry name" value="Acyl-CoA_dh-like_C_dom"/>
</dbReference>
<dbReference type="EMBL" id="JAEHHL010000007">
    <property type="protein sequence ID" value="MBK0399964.1"/>
    <property type="molecule type" value="Genomic_DNA"/>
</dbReference>
<organism evidence="15 16">
    <name type="scientific">Thermohalobaculum xanthum</name>
    <dbReference type="NCBI Taxonomy" id="2753746"/>
    <lineage>
        <taxon>Bacteria</taxon>
        <taxon>Pseudomonadati</taxon>
        <taxon>Pseudomonadota</taxon>
        <taxon>Alphaproteobacteria</taxon>
        <taxon>Rhodobacterales</taxon>
        <taxon>Paracoccaceae</taxon>
        <taxon>Thermohalobaculum</taxon>
    </lineage>
</organism>
<dbReference type="Pfam" id="PF02770">
    <property type="entry name" value="Acyl-CoA_dh_M"/>
    <property type="match status" value="1"/>
</dbReference>
<proteinExistence type="inferred from homology"/>
<feature type="domain" description="Acyl-CoA dehydrogenase/oxidase C-terminal" evidence="11">
    <location>
        <begin position="281"/>
        <end position="449"/>
    </location>
</feature>
<dbReference type="Gene3D" id="1.10.540.10">
    <property type="entry name" value="Acyl-CoA dehydrogenase/oxidase, N-terminal domain"/>
    <property type="match status" value="1"/>
</dbReference>
<evidence type="ECO:0000256" key="2">
    <source>
        <dbReference type="ARBA" id="ARBA00009347"/>
    </source>
</evidence>
<feature type="domain" description="Acetyl-CoA dehydrogenase-like C-terminal" evidence="14">
    <location>
        <begin position="469"/>
        <end position="593"/>
    </location>
</feature>
<evidence type="ECO:0000256" key="10">
    <source>
        <dbReference type="RuleBase" id="RU362125"/>
    </source>
</evidence>
<dbReference type="Proteomes" id="UP000655420">
    <property type="component" value="Unassembled WGS sequence"/>
</dbReference>
<keyword evidence="3 10" id="KW-0285">Flavoprotein</keyword>
<evidence type="ECO:0000259" key="12">
    <source>
        <dbReference type="Pfam" id="PF02770"/>
    </source>
</evidence>
<protein>
    <recommendedName>
        <fullName evidence="9">3-methylmercaptopropionyl-CoA dehydrogenase</fullName>
        <ecNumber evidence="8">1.3.99.41</ecNumber>
    </recommendedName>
</protein>
<evidence type="ECO:0000259" key="14">
    <source>
        <dbReference type="Pfam" id="PF12806"/>
    </source>
</evidence>
<dbReference type="EC" id="1.3.99.41" evidence="8"/>
<dbReference type="InterPro" id="IPR009075">
    <property type="entry name" value="AcylCo_DH/oxidase_C"/>
</dbReference>
<dbReference type="PANTHER" id="PTHR42803:SF1">
    <property type="entry name" value="BROAD-SPECIFICITY LINEAR ACYL-COA DEHYDROGENASE FADE5"/>
    <property type="match status" value="1"/>
</dbReference>
<dbReference type="InterPro" id="IPR046373">
    <property type="entry name" value="Acyl-CoA_Oxase/DH_mid-dom_sf"/>
</dbReference>
<keyword evidence="16" id="KW-1185">Reference proteome</keyword>
<dbReference type="Gene3D" id="1.20.140.10">
    <property type="entry name" value="Butyryl-CoA Dehydrogenase, subunit A, domain 3"/>
    <property type="match status" value="1"/>
</dbReference>
<dbReference type="PANTHER" id="PTHR42803">
    <property type="entry name" value="ACYL-COA DEHYDROGENASE"/>
    <property type="match status" value="1"/>
</dbReference>
<evidence type="ECO:0000256" key="9">
    <source>
        <dbReference type="ARBA" id="ARBA00069043"/>
    </source>
</evidence>
<dbReference type="InterPro" id="IPR006091">
    <property type="entry name" value="Acyl-CoA_Oxase/DH_mid-dom"/>
</dbReference>